<dbReference type="KEGG" id="taz:TREAZ_1493"/>
<dbReference type="EMBL" id="CP001841">
    <property type="protein sequence ID" value="AEF83224.1"/>
    <property type="molecule type" value="Genomic_DNA"/>
</dbReference>
<protein>
    <submittedName>
        <fullName evidence="1">Uncharacterized protein</fullName>
    </submittedName>
</protein>
<gene>
    <name evidence="1" type="ordered locus">TREAZ_1493</name>
</gene>
<dbReference type="Proteomes" id="UP000009222">
    <property type="component" value="Chromosome"/>
</dbReference>
<dbReference type="STRING" id="545695.TREAZ_1493"/>
<evidence type="ECO:0000313" key="2">
    <source>
        <dbReference type="Proteomes" id="UP000009222"/>
    </source>
</evidence>
<keyword evidence="2" id="KW-1185">Reference proteome</keyword>
<evidence type="ECO:0000313" key="1">
    <source>
        <dbReference type="EMBL" id="AEF83224.1"/>
    </source>
</evidence>
<dbReference type="HOGENOM" id="CLU_3240986_0_0_12"/>
<proteinExistence type="predicted"/>
<accession>F5YEL7</accession>
<reference evidence="2" key="1">
    <citation type="submission" date="2009-12" db="EMBL/GenBank/DDBJ databases">
        <title>Complete sequence of Treponema azotonutricium strain ZAS-9.</title>
        <authorList>
            <person name="Tetu S.G."/>
            <person name="Matson E."/>
            <person name="Ren Q."/>
            <person name="Seshadri R."/>
            <person name="Elbourne L."/>
            <person name="Hassan K.A."/>
            <person name="Durkin A."/>
            <person name="Radune D."/>
            <person name="Mohamoud Y."/>
            <person name="Shay R."/>
            <person name="Jin S."/>
            <person name="Zhang X."/>
            <person name="Lucey K."/>
            <person name="Ballor N.R."/>
            <person name="Ottesen E."/>
            <person name="Rosenthal R."/>
            <person name="Allen A."/>
            <person name="Leadbetter J.R."/>
            <person name="Paulsen I.T."/>
        </authorList>
    </citation>
    <scope>NUCLEOTIDE SEQUENCE [LARGE SCALE GENOMIC DNA]</scope>
    <source>
        <strain evidence="2">ATCC BAA-888 / DSM 13862 / ZAS-9</strain>
    </source>
</reference>
<name>F5YEL7_LEAAZ</name>
<dbReference type="AlphaFoldDB" id="F5YEL7"/>
<dbReference type="InParanoid" id="F5YEL7"/>
<sequence>MVKCKENESGQGLFLTVNLAEQLLPGTFEWMPNKIMETQIDCR</sequence>
<organism evidence="1 2">
    <name type="scientific">Leadbettera azotonutricia (strain ATCC BAA-888 / DSM 13862 / ZAS-9)</name>
    <name type="common">Treponema azotonutricium</name>
    <dbReference type="NCBI Taxonomy" id="545695"/>
    <lineage>
        <taxon>Bacteria</taxon>
        <taxon>Pseudomonadati</taxon>
        <taxon>Spirochaetota</taxon>
        <taxon>Spirochaetia</taxon>
        <taxon>Spirochaetales</taxon>
        <taxon>Breznakiellaceae</taxon>
        <taxon>Leadbettera</taxon>
    </lineage>
</organism>
<reference evidence="1 2" key="2">
    <citation type="journal article" date="2011" name="ISME J.">
        <title>RNA-seq reveals cooperative metabolic interactions between two termite-gut spirochete species in co-culture.</title>
        <authorList>
            <person name="Rosenthal A.Z."/>
            <person name="Matson E.G."/>
            <person name="Eldar A."/>
            <person name="Leadbetter J.R."/>
        </authorList>
    </citation>
    <scope>NUCLEOTIDE SEQUENCE [LARGE SCALE GENOMIC DNA]</scope>
    <source>
        <strain evidence="2">ATCC BAA-888 / DSM 13862 / ZAS-9</strain>
    </source>
</reference>